<accession>A0ACC0FXF7</accession>
<organism evidence="1 2">
    <name type="scientific">Camellia lanceoleosa</name>
    <dbReference type="NCBI Taxonomy" id="1840588"/>
    <lineage>
        <taxon>Eukaryota</taxon>
        <taxon>Viridiplantae</taxon>
        <taxon>Streptophyta</taxon>
        <taxon>Embryophyta</taxon>
        <taxon>Tracheophyta</taxon>
        <taxon>Spermatophyta</taxon>
        <taxon>Magnoliopsida</taxon>
        <taxon>eudicotyledons</taxon>
        <taxon>Gunneridae</taxon>
        <taxon>Pentapetalae</taxon>
        <taxon>asterids</taxon>
        <taxon>Ericales</taxon>
        <taxon>Theaceae</taxon>
        <taxon>Camellia</taxon>
    </lineage>
</organism>
<keyword evidence="2" id="KW-1185">Reference proteome</keyword>
<gene>
    <name evidence="1" type="ORF">LOK49_LG12G02611</name>
</gene>
<comment type="caution">
    <text evidence="1">The sequence shown here is derived from an EMBL/GenBank/DDBJ whole genome shotgun (WGS) entry which is preliminary data.</text>
</comment>
<evidence type="ECO:0000313" key="2">
    <source>
        <dbReference type="Proteomes" id="UP001060215"/>
    </source>
</evidence>
<dbReference type="Proteomes" id="UP001060215">
    <property type="component" value="Chromosome 13"/>
</dbReference>
<sequence>MAEEIIFSIAKNILSKLGSYALQQIGLAWGVKKELKKMENTMLTIQNVLVDAQKQQVSNLVRKEWLQRLKVVVYDADDLLDEVATEALKRQRETHRA</sequence>
<proteinExistence type="predicted"/>
<reference evidence="1 2" key="1">
    <citation type="journal article" date="2022" name="Plant J.">
        <title>Chromosome-level genome of Camellia lanceoleosa provides a valuable resource for understanding genome evolution and self-incompatibility.</title>
        <authorList>
            <person name="Gong W."/>
            <person name="Xiao S."/>
            <person name="Wang L."/>
            <person name="Liao Z."/>
            <person name="Chang Y."/>
            <person name="Mo W."/>
            <person name="Hu G."/>
            <person name="Li W."/>
            <person name="Zhao G."/>
            <person name="Zhu H."/>
            <person name="Hu X."/>
            <person name="Ji K."/>
            <person name="Xiang X."/>
            <person name="Song Q."/>
            <person name="Yuan D."/>
            <person name="Jin S."/>
            <person name="Zhang L."/>
        </authorList>
    </citation>
    <scope>NUCLEOTIDE SEQUENCE [LARGE SCALE GENOMIC DNA]</scope>
    <source>
        <strain evidence="1">SQ_2022a</strain>
    </source>
</reference>
<name>A0ACC0FXF7_9ERIC</name>
<dbReference type="EMBL" id="CM045770">
    <property type="protein sequence ID" value="KAI7993123.1"/>
    <property type="molecule type" value="Genomic_DNA"/>
</dbReference>
<protein>
    <submittedName>
        <fullName evidence="1">Disease resistance protein RGA3</fullName>
    </submittedName>
</protein>
<evidence type="ECO:0000313" key="1">
    <source>
        <dbReference type="EMBL" id="KAI7993123.1"/>
    </source>
</evidence>